<evidence type="ECO:0000313" key="4">
    <source>
        <dbReference type="Proteomes" id="UP000245293"/>
    </source>
</evidence>
<sequence>MRQLARAFEFASNLAHGLVPGLRVHGAGNIPAAPDTFDPAARLGTRDGFLDALNRRSASAAHRGEAAVALVEIDAFHKLEERHDHVTIAAYLRHCAARLVEPLGPEAVTAHLGGPRFAVALTGRNATSLEHGLQVATRIQQALAAPCQLESGAIQATASVGLAMSDRITNPDARSLLHAATCALVEAQRNGPAAVRSFSDGMRKRIASRSRLGRDAQVALEIGQIQPYFQPQFDLATGHLAGFEALSRWHHPKRGLVSPAEFLPVLRETGRMEQLGQLMVSGALDALRHWDGLGHHVPRVGVNFSTDELQSPHLVDRIAMTLETRDIAPERLVIEVLETVVARCADDQVARNLAGLSRLGCGIDLDDFGTGYASITNIRTLSINRIKIDRSFITRVDEDREQQDMIAAIMTMADRLNLQTLAEGVETPGEHAMLTRLGCGYAQGFLFARPMPRDEADRWLADLGALADRMVELPRRRA</sequence>
<dbReference type="InterPro" id="IPR029787">
    <property type="entry name" value="Nucleotide_cyclase"/>
</dbReference>
<dbReference type="InterPro" id="IPR001633">
    <property type="entry name" value="EAL_dom"/>
</dbReference>
<dbReference type="NCBIfam" id="TIGR00254">
    <property type="entry name" value="GGDEF"/>
    <property type="match status" value="1"/>
</dbReference>
<dbReference type="Proteomes" id="UP000245293">
    <property type="component" value="Unassembled WGS sequence"/>
</dbReference>
<dbReference type="SMART" id="SM00267">
    <property type="entry name" value="GGDEF"/>
    <property type="match status" value="1"/>
</dbReference>
<gene>
    <name evidence="3" type="ORF">DFK10_01370</name>
</gene>
<evidence type="ECO:0000259" key="2">
    <source>
        <dbReference type="PROSITE" id="PS50887"/>
    </source>
</evidence>
<keyword evidence="4" id="KW-1185">Reference proteome</keyword>
<dbReference type="SUPFAM" id="SSF55073">
    <property type="entry name" value="Nucleotide cyclase"/>
    <property type="match status" value="1"/>
</dbReference>
<organism evidence="3 4">
    <name type="scientific">Salibaculum griseiflavum</name>
    <dbReference type="NCBI Taxonomy" id="1914409"/>
    <lineage>
        <taxon>Bacteria</taxon>
        <taxon>Pseudomonadati</taxon>
        <taxon>Pseudomonadota</taxon>
        <taxon>Alphaproteobacteria</taxon>
        <taxon>Rhodobacterales</taxon>
        <taxon>Roseobacteraceae</taxon>
        <taxon>Salibaculum</taxon>
    </lineage>
</organism>
<dbReference type="OrthoDB" id="9814202at2"/>
<dbReference type="InterPro" id="IPR043128">
    <property type="entry name" value="Rev_trsase/Diguanyl_cyclase"/>
</dbReference>
<proteinExistence type="predicted"/>
<name>A0A2V1PA20_9RHOB</name>
<dbReference type="PROSITE" id="PS50887">
    <property type="entry name" value="GGDEF"/>
    <property type="match status" value="1"/>
</dbReference>
<feature type="domain" description="GGDEF" evidence="2">
    <location>
        <begin position="64"/>
        <end position="200"/>
    </location>
</feature>
<dbReference type="PROSITE" id="PS50883">
    <property type="entry name" value="EAL"/>
    <property type="match status" value="1"/>
</dbReference>
<dbReference type="RefSeq" id="WP_109385805.1">
    <property type="nucleotide sequence ID" value="NZ_QETF01000001.1"/>
</dbReference>
<dbReference type="Gene3D" id="3.30.70.270">
    <property type="match status" value="1"/>
</dbReference>
<evidence type="ECO:0000259" key="1">
    <source>
        <dbReference type="PROSITE" id="PS50883"/>
    </source>
</evidence>
<dbReference type="PANTHER" id="PTHR33121">
    <property type="entry name" value="CYCLIC DI-GMP PHOSPHODIESTERASE PDEF"/>
    <property type="match status" value="1"/>
</dbReference>
<protein>
    <submittedName>
        <fullName evidence="3">Diguanylate cyclase</fullName>
    </submittedName>
</protein>
<dbReference type="SUPFAM" id="SSF141868">
    <property type="entry name" value="EAL domain-like"/>
    <property type="match status" value="1"/>
</dbReference>
<dbReference type="Pfam" id="PF00990">
    <property type="entry name" value="GGDEF"/>
    <property type="match status" value="1"/>
</dbReference>
<dbReference type="InterPro" id="IPR050706">
    <property type="entry name" value="Cyclic-di-GMP_PDE-like"/>
</dbReference>
<evidence type="ECO:0000313" key="3">
    <source>
        <dbReference type="EMBL" id="PWG18598.1"/>
    </source>
</evidence>
<feature type="domain" description="EAL" evidence="1">
    <location>
        <begin position="209"/>
        <end position="464"/>
    </location>
</feature>
<dbReference type="EMBL" id="QETF01000001">
    <property type="protein sequence ID" value="PWG18598.1"/>
    <property type="molecule type" value="Genomic_DNA"/>
</dbReference>
<dbReference type="CDD" id="cd01948">
    <property type="entry name" value="EAL"/>
    <property type="match status" value="1"/>
</dbReference>
<dbReference type="GO" id="GO:0071111">
    <property type="term" value="F:cyclic-guanylate-specific phosphodiesterase activity"/>
    <property type="evidence" value="ECO:0007669"/>
    <property type="project" value="InterPro"/>
</dbReference>
<dbReference type="InterPro" id="IPR035919">
    <property type="entry name" value="EAL_sf"/>
</dbReference>
<dbReference type="PANTHER" id="PTHR33121:SF70">
    <property type="entry name" value="SIGNALING PROTEIN YKOW"/>
    <property type="match status" value="1"/>
</dbReference>
<dbReference type="SMART" id="SM00052">
    <property type="entry name" value="EAL"/>
    <property type="match status" value="1"/>
</dbReference>
<dbReference type="Pfam" id="PF00563">
    <property type="entry name" value="EAL"/>
    <property type="match status" value="1"/>
</dbReference>
<dbReference type="Gene3D" id="3.20.20.450">
    <property type="entry name" value="EAL domain"/>
    <property type="match status" value="1"/>
</dbReference>
<dbReference type="AlphaFoldDB" id="A0A2V1PA20"/>
<comment type="caution">
    <text evidence="3">The sequence shown here is derived from an EMBL/GenBank/DDBJ whole genome shotgun (WGS) entry which is preliminary data.</text>
</comment>
<accession>A0A2V1PA20</accession>
<dbReference type="InterPro" id="IPR000160">
    <property type="entry name" value="GGDEF_dom"/>
</dbReference>
<reference evidence="4" key="1">
    <citation type="submission" date="2018-05" db="EMBL/GenBank/DDBJ databases">
        <authorList>
            <person name="Du Z."/>
            <person name="Wang X."/>
        </authorList>
    </citation>
    <scope>NUCLEOTIDE SEQUENCE [LARGE SCALE GENOMIC DNA]</scope>
    <source>
        <strain evidence="4">WDS4C29</strain>
    </source>
</reference>